<dbReference type="AlphaFoldDB" id="A0A398CWU0"/>
<feature type="transmembrane region" description="Helical" evidence="1">
    <location>
        <begin position="66"/>
        <end position="90"/>
    </location>
</feature>
<evidence type="ECO:0000313" key="5">
    <source>
        <dbReference type="Proteomes" id="UP000266260"/>
    </source>
</evidence>
<accession>A0A398CWU0</accession>
<keyword evidence="1" id="KW-0472">Membrane</keyword>
<dbReference type="EMBL" id="QXIU01000208">
    <property type="protein sequence ID" value="RIE08203.1"/>
    <property type="molecule type" value="Genomic_DNA"/>
</dbReference>
<dbReference type="EMBL" id="QXIT01000130">
    <property type="protein sequence ID" value="RIE07125.1"/>
    <property type="molecule type" value="Genomic_DNA"/>
</dbReference>
<keyword evidence="1" id="KW-1133">Transmembrane helix</keyword>
<dbReference type="OrthoDB" id="2066958at2"/>
<dbReference type="Pfam" id="PF13240">
    <property type="entry name" value="Zn_Ribbon_1"/>
    <property type="match status" value="1"/>
</dbReference>
<evidence type="ECO:0000259" key="2">
    <source>
        <dbReference type="Pfam" id="PF13240"/>
    </source>
</evidence>
<protein>
    <submittedName>
        <fullName evidence="3">Zinc ribbon domain-containing protein</fullName>
    </submittedName>
</protein>
<keyword evidence="5" id="KW-1185">Reference proteome</keyword>
<feature type="domain" description="Zinc-ribbon" evidence="2">
    <location>
        <begin position="25"/>
        <end position="47"/>
    </location>
</feature>
<evidence type="ECO:0000313" key="6">
    <source>
        <dbReference type="Proteomes" id="UP000266489"/>
    </source>
</evidence>
<gene>
    <name evidence="4" type="ORF">SMC5_08370</name>
    <name evidence="3" type="ORF">SMC6_07540</name>
</gene>
<sequence length="128" mass="14149">MPRRSAPTPHSILESRSGGVKMLVKCTECGQEISDSARVCPHCGYSLTRETLPVDEFSRCLRKQRVIATILLPSGAVLALIASSIADLVYPEWYGVVFQVLAIAGVAAAVYGAIWHVVILFRLWWHRI</sequence>
<dbReference type="Proteomes" id="UP000266489">
    <property type="component" value="Unassembled WGS sequence"/>
</dbReference>
<proteinExistence type="predicted"/>
<dbReference type="Proteomes" id="UP000266260">
    <property type="component" value="Unassembled WGS sequence"/>
</dbReference>
<feature type="transmembrane region" description="Helical" evidence="1">
    <location>
        <begin position="96"/>
        <end position="125"/>
    </location>
</feature>
<reference evidence="5 6" key="1">
    <citation type="submission" date="2018-09" db="EMBL/GenBank/DDBJ databases">
        <title>Discovery and Ecogenomic Context for Candidatus Cryosericales, a Global Caldiserica Order Active in Thawing Permafrost.</title>
        <authorList>
            <person name="Martinez M.A."/>
            <person name="Woodcroft B.J."/>
            <person name="Ignacio Espinoza J.C."/>
            <person name="Zayed A."/>
            <person name="Singleton C.M."/>
            <person name="Boyd J."/>
            <person name="Li Y.-F."/>
            <person name="Purvine S."/>
            <person name="Maughan H."/>
            <person name="Hodgkins S.B."/>
            <person name="Anderson D."/>
            <person name="Sederholm M."/>
            <person name="Temperton B."/>
            <person name="Saleska S.R."/>
            <person name="Tyson G.W."/>
            <person name="Rich V.I."/>
        </authorList>
    </citation>
    <scope>NUCLEOTIDE SEQUENCE [LARGE SCALE GENOMIC DNA]</scope>
    <source>
        <strain evidence="4 6">SMC5</strain>
        <strain evidence="3 5">SMC6</strain>
    </source>
</reference>
<keyword evidence="1" id="KW-0812">Transmembrane</keyword>
<evidence type="ECO:0000313" key="3">
    <source>
        <dbReference type="EMBL" id="RIE07125.1"/>
    </source>
</evidence>
<evidence type="ECO:0000313" key="4">
    <source>
        <dbReference type="EMBL" id="RIE08203.1"/>
    </source>
</evidence>
<accession>A0A398D062</accession>
<dbReference type="InterPro" id="IPR026870">
    <property type="entry name" value="Zinc_ribbon_dom"/>
</dbReference>
<name>A0A398CWU0_9BACT</name>
<organism evidence="3 5">
    <name type="scientific">Candidatus Cryosericum odellii</name>
    <dbReference type="NCBI Taxonomy" id="2290917"/>
    <lineage>
        <taxon>Bacteria</taxon>
        <taxon>Pseudomonadati</taxon>
        <taxon>Caldisericota/Cryosericota group</taxon>
        <taxon>Candidatus Cryosericota</taxon>
        <taxon>Candidatus Cryosericia</taxon>
        <taxon>Candidatus Cryosericales</taxon>
        <taxon>Candidatus Cryosericaceae</taxon>
        <taxon>Candidatus Cryosericum</taxon>
    </lineage>
</organism>
<evidence type="ECO:0000256" key="1">
    <source>
        <dbReference type="SAM" id="Phobius"/>
    </source>
</evidence>
<comment type="caution">
    <text evidence="3">The sequence shown here is derived from an EMBL/GenBank/DDBJ whole genome shotgun (WGS) entry which is preliminary data.</text>
</comment>